<dbReference type="InterPro" id="IPR023352">
    <property type="entry name" value="MAPEG-like_dom_sf"/>
</dbReference>
<dbReference type="OrthoDB" id="2122304at2759"/>
<protein>
    <submittedName>
        <fullName evidence="6">Uncharacterized protein</fullName>
    </submittedName>
</protein>
<dbReference type="SUPFAM" id="SSF161084">
    <property type="entry name" value="MAPEG domain-like"/>
    <property type="match status" value="1"/>
</dbReference>
<gene>
    <name evidence="6" type="ORF">D0Z07_5747</name>
</gene>
<organism evidence="6 7">
    <name type="scientific">Hyphodiscus hymeniophilus</name>
    <dbReference type="NCBI Taxonomy" id="353542"/>
    <lineage>
        <taxon>Eukaryota</taxon>
        <taxon>Fungi</taxon>
        <taxon>Dikarya</taxon>
        <taxon>Ascomycota</taxon>
        <taxon>Pezizomycotina</taxon>
        <taxon>Leotiomycetes</taxon>
        <taxon>Helotiales</taxon>
        <taxon>Hyphodiscaceae</taxon>
        <taxon>Hyphodiscus</taxon>
    </lineage>
</organism>
<feature type="non-terminal residue" evidence="6">
    <location>
        <position position="182"/>
    </location>
</feature>
<keyword evidence="4 5" id="KW-0472">Membrane</keyword>
<keyword evidence="7" id="KW-1185">Reference proteome</keyword>
<dbReference type="Proteomes" id="UP000785200">
    <property type="component" value="Unassembled WGS sequence"/>
</dbReference>
<feature type="transmembrane region" description="Helical" evidence="5">
    <location>
        <begin position="127"/>
        <end position="147"/>
    </location>
</feature>
<proteinExistence type="predicted"/>
<evidence type="ECO:0000256" key="1">
    <source>
        <dbReference type="ARBA" id="ARBA00004370"/>
    </source>
</evidence>
<comment type="caution">
    <text evidence="6">The sequence shown here is derived from an EMBL/GenBank/DDBJ whole genome shotgun (WGS) entry which is preliminary data.</text>
</comment>
<sequence length="182" mass="20287">FLSPLDSSTDRDRSSFLANFGLRAYPSTLYLPPNYAAAFLIGNFVSAYLILAPRTAKQYYGFDHQSSPREDVAKYGPKMVSDGKISQSTLDMIKRWGFAHNNAIESYPFFTSAVLLALHAHIKTGTLNGLMALYTVARLAYAVAYVSIESDTISQLRGLLWWVGNFSCLTMMYLAGKKMQVQ</sequence>
<dbReference type="AlphaFoldDB" id="A0A9P6VH35"/>
<keyword evidence="2 5" id="KW-0812">Transmembrane</keyword>
<comment type="subcellular location">
    <subcellularLocation>
        <location evidence="1">Membrane</location>
    </subcellularLocation>
</comment>
<dbReference type="PANTHER" id="PTHR35371">
    <property type="entry name" value="INNER MEMBRANE PROTEIN"/>
    <property type="match status" value="1"/>
</dbReference>
<evidence type="ECO:0000313" key="6">
    <source>
        <dbReference type="EMBL" id="KAG0647810.1"/>
    </source>
</evidence>
<feature type="transmembrane region" description="Helical" evidence="5">
    <location>
        <begin position="159"/>
        <end position="176"/>
    </location>
</feature>
<keyword evidence="3 5" id="KW-1133">Transmembrane helix</keyword>
<dbReference type="PANTHER" id="PTHR35371:SF2">
    <property type="entry name" value="MAPEG FAMILY PROTEIN"/>
    <property type="match status" value="1"/>
</dbReference>
<evidence type="ECO:0000256" key="3">
    <source>
        <dbReference type="ARBA" id="ARBA00022989"/>
    </source>
</evidence>
<feature type="transmembrane region" description="Helical" evidence="5">
    <location>
        <begin position="35"/>
        <end position="52"/>
    </location>
</feature>
<evidence type="ECO:0000256" key="4">
    <source>
        <dbReference type="ARBA" id="ARBA00023136"/>
    </source>
</evidence>
<dbReference type="GO" id="GO:0016020">
    <property type="term" value="C:membrane"/>
    <property type="evidence" value="ECO:0007669"/>
    <property type="project" value="UniProtKB-SubCell"/>
</dbReference>
<reference evidence="6" key="1">
    <citation type="submission" date="2019-07" db="EMBL/GenBank/DDBJ databases">
        <title>Hyphodiscus hymeniophilus genome sequencing and assembly.</title>
        <authorList>
            <person name="Kramer G."/>
            <person name="Nodwell J."/>
        </authorList>
    </citation>
    <scope>NUCLEOTIDE SEQUENCE</scope>
    <source>
        <strain evidence="6">ATCC 34498</strain>
    </source>
</reference>
<evidence type="ECO:0000256" key="2">
    <source>
        <dbReference type="ARBA" id="ARBA00022692"/>
    </source>
</evidence>
<dbReference type="EMBL" id="VNKQ01000011">
    <property type="protein sequence ID" value="KAG0647810.1"/>
    <property type="molecule type" value="Genomic_DNA"/>
</dbReference>
<dbReference type="Pfam" id="PF01124">
    <property type="entry name" value="MAPEG"/>
    <property type="match status" value="1"/>
</dbReference>
<name>A0A9P6VH35_9HELO</name>
<accession>A0A9P6VH35</accession>
<evidence type="ECO:0000256" key="5">
    <source>
        <dbReference type="SAM" id="Phobius"/>
    </source>
</evidence>
<dbReference type="InterPro" id="IPR001129">
    <property type="entry name" value="Membr-assoc_MAPEG"/>
</dbReference>
<dbReference type="Gene3D" id="1.20.120.550">
    <property type="entry name" value="Membrane associated eicosanoid/glutathione metabolism-like domain"/>
    <property type="match status" value="1"/>
</dbReference>
<evidence type="ECO:0000313" key="7">
    <source>
        <dbReference type="Proteomes" id="UP000785200"/>
    </source>
</evidence>